<proteinExistence type="predicted"/>
<organism evidence="2 3">
    <name type="scientific">Desmophyllum pertusum</name>
    <dbReference type="NCBI Taxonomy" id="174260"/>
    <lineage>
        <taxon>Eukaryota</taxon>
        <taxon>Metazoa</taxon>
        <taxon>Cnidaria</taxon>
        <taxon>Anthozoa</taxon>
        <taxon>Hexacorallia</taxon>
        <taxon>Scleractinia</taxon>
        <taxon>Caryophylliina</taxon>
        <taxon>Caryophylliidae</taxon>
        <taxon>Desmophyllum</taxon>
    </lineage>
</organism>
<dbReference type="AlphaFoldDB" id="A0A9X0DCV7"/>
<keyword evidence="3" id="KW-1185">Reference proteome</keyword>
<dbReference type="Proteomes" id="UP001163046">
    <property type="component" value="Unassembled WGS sequence"/>
</dbReference>
<gene>
    <name evidence="2" type="ORF">OS493_003785</name>
</gene>
<feature type="transmembrane region" description="Helical" evidence="1">
    <location>
        <begin position="131"/>
        <end position="152"/>
    </location>
</feature>
<keyword evidence="1" id="KW-0812">Transmembrane</keyword>
<comment type="caution">
    <text evidence="2">The sequence shown here is derived from an EMBL/GenBank/DDBJ whole genome shotgun (WGS) entry which is preliminary data.</text>
</comment>
<dbReference type="EMBL" id="MU825397">
    <property type="protein sequence ID" value="KAJ7394108.1"/>
    <property type="molecule type" value="Genomic_DNA"/>
</dbReference>
<evidence type="ECO:0000256" key="1">
    <source>
        <dbReference type="SAM" id="Phobius"/>
    </source>
</evidence>
<reference evidence="2" key="1">
    <citation type="submission" date="2023-01" db="EMBL/GenBank/DDBJ databases">
        <title>Genome assembly of the deep-sea coral Lophelia pertusa.</title>
        <authorList>
            <person name="Herrera S."/>
            <person name="Cordes E."/>
        </authorList>
    </citation>
    <scope>NUCLEOTIDE SEQUENCE</scope>
    <source>
        <strain evidence="2">USNM1676648</strain>
        <tissue evidence="2">Polyp</tissue>
    </source>
</reference>
<name>A0A9X0DCV7_9CNID</name>
<sequence length="180" mass="20465">MKEGSIVVKGDFSLLLRSGVDLDGIDKHAVKKTVSVQIEKPLIEDRLVNEENLEEEFNWTALEIAEEDRVIGYISWKLYWHYIRGGMRCILAVAVITLFLVVQGSLILPDWWLLHLTSRSHDHQHQIEDLYIYGGLVGGAVLLSIIRAAVFFERADKLFEAPSQLHAVSSIKSSSFVLRY</sequence>
<keyword evidence="1" id="KW-0472">Membrane</keyword>
<feature type="transmembrane region" description="Helical" evidence="1">
    <location>
        <begin position="89"/>
        <end position="111"/>
    </location>
</feature>
<evidence type="ECO:0000313" key="2">
    <source>
        <dbReference type="EMBL" id="KAJ7394108.1"/>
    </source>
</evidence>
<protein>
    <submittedName>
        <fullName evidence="2">Uncharacterized protein</fullName>
    </submittedName>
</protein>
<evidence type="ECO:0000313" key="3">
    <source>
        <dbReference type="Proteomes" id="UP001163046"/>
    </source>
</evidence>
<accession>A0A9X0DCV7</accession>
<keyword evidence="1" id="KW-1133">Transmembrane helix</keyword>